<organism evidence="1 2">
    <name type="scientific">Streptomyces parvus</name>
    <dbReference type="NCBI Taxonomy" id="66428"/>
    <lineage>
        <taxon>Bacteria</taxon>
        <taxon>Bacillati</taxon>
        <taxon>Actinomycetota</taxon>
        <taxon>Actinomycetes</taxon>
        <taxon>Kitasatosporales</taxon>
        <taxon>Streptomycetaceae</taxon>
        <taxon>Streptomyces</taxon>
    </lineage>
</organism>
<dbReference type="Proteomes" id="UP000323242">
    <property type="component" value="Unassembled WGS sequence"/>
</dbReference>
<dbReference type="Pfam" id="PF06224">
    <property type="entry name" value="AlkZ-like"/>
    <property type="match status" value="1"/>
</dbReference>
<dbReference type="PANTHER" id="PTHR38479:SF2">
    <property type="entry name" value="WINGED HELIX DNA-BINDING DOMAIN-CONTAINING PROTEIN"/>
    <property type="match status" value="1"/>
</dbReference>
<dbReference type="PANTHER" id="PTHR38479">
    <property type="entry name" value="LMO0824 PROTEIN"/>
    <property type="match status" value="1"/>
</dbReference>
<name>A0A5D4I1W6_9ACTN</name>
<dbReference type="InterPro" id="IPR009351">
    <property type="entry name" value="AlkZ-like"/>
</dbReference>
<proteinExistence type="predicted"/>
<protein>
    <submittedName>
        <fullName evidence="1">Winged helix DNA-binding domain-containing protein</fullName>
    </submittedName>
</protein>
<evidence type="ECO:0000313" key="1">
    <source>
        <dbReference type="EMBL" id="TYR45893.1"/>
    </source>
</evidence>
<dbReference type="GO" id="GO:0003677">
    <property type="term" value="F:DNA binding"/>
    <property type="evidence" value="ECO:0007669"/>
    <property type="project" value="UniProtKB-KW"/>
</dbReference>
<gene>
    <name evidence="1" type="ORF">FY004_36845</name>
</gene>
<accession>A0A5D4I1W6</accession>
<evidence type="ECO:0000313" key="2">
    <source>
        <dbReference type="Proteomes" id="UP000323242"/>
    </source>
</evidence>
<dbReference type="RefSeq" id="WP_148905170.1">
    <property type="nucleotide sequence ID" value="NZ_VSZQ01000385.1"/>
</dbReference>
<keyword evidence="1" id="KW-0238">DNA-binding</keyword>
<reference evidence="1 2" key="1">
    <citation type="submission" date="2019-08" db="EMBL/GenBank/DDBJ databases">
        <title>Draft genome for granaticin producer strain Streptomyces parvus C05.</title>
        <authorList>
            <person name="Gonzalez-Pimentel J.L."/>
        </authorList>
    </citation>
    <scope>NUCLEOTIDE SEQUENCE [LARGE SCALE GENOMIC DNA]</scope>
    <source>
        <strain evidence="1 2">C05</strain>
    </source>
</reference>
<sequence length="105" mass="11829">PRFLPEFDNVLLGHADRTRVIPEVNKGRNGKGNQTYGSVLVDGFLDALWRVDREGGTAILTVQPLRRPSRAERTEITEEAARMLTVMTDATDHDVRFGAFLDFED</sequence>
<feature type="non-terminal residue" evidence="1">
    <location>
        <position position="1"/>
    </location>
</feature>
<keyword evidence="2" id="KW-1185">Reference proteome</keyword>
<dbReference type="EMBL" id="VSZQ01000385">
    <property type="protein sequence ID" value="TYR45893.1"/>
    <property type="molecule type" value="Genomic_DNA"/>
</dbReference>
<comment type="caution">
    <text evidence="1">The sequence shown here is derived from an EMBL/GenBank/DDBJ whole genome shotgun (WGS) entry which is preliminary data.</text>
</comment>
<dbReference type="AlphaFoldDB" id="A0A5D4I1W6"/>